<name>A0ABS2PGQ6_9BACL</name>
<proteinExistence type="predicted"/>
<dbReference type="EMBL" id="JAFBEC010000009">
    <property type="protein sequence ID" value="MBM7634131.1"/>
    <property type="molecule type" value="Genomic_DNA"/>
</dbReference>
<organism evidence="2 3">
    <name type="scientific">Geomicrobium sediminis</name>
    <dbReference type="NCBI Taxonomy" id="1347788"/>
    <lineage>
        <taxon>Bacteria</taxon>
        <taxon>Bacillati</taxon>
        <taxon>Bacillota</taxon>
        <taxon>Bacilli</taxon>
        <taxon>Bacillales</taxon>
        <taxon>Geomicrobium</taxon>
    </lineage>
</organism>
<protein>
    <recommendedName>
        <fullName evidence="4">DUF1850 domain-containing protein</fullName>
    </recommendedName>
</protein>
<keyword evidence="1" id="KW-1133">Transmembrane helix</keyword>
<sequence length="168" mass="19420">MMKINNKVSKRGGRLLALLLVFSSLIIVVLIMMTSEREPRLQIVANETGEVLFNYEVSPGTQFYHEYIHSVMKTPIREIFMIDKDYIIVPKETWTKSFGAGIPYAENEQMEMIEGYFIVPSSSREIDSIRLMPSNMYEHTFQYEDEEIIVLSELPEDVRKLTIEVTGG</sequence>
<evidence type="ECO:0000256" key="1">
    <source>
        <dbReference type="SAM" id="Phobius"/>
    </source>
</evidence>
<keyword evidence="1" id="KW-0472">Membrane</keyword>
<dbReference type="Pfam" id="PF08905">
    <property type="entry name" value="DUF1850"/>
    <property type="match status" value="1"/>
</dbReference>
<reference evidence="2 3" key="1">
    <citation type="submission" date="2021-01" db="EMBL/GenBank/DDBJ databases">
        <title>Genomic Encyclopedia of Type Strains, Phase IV (KMG-IV): sequencing the most valuable type-strain genomes for metagenomic binning, comparative biology and taxonomic classification.</title>
        <authorList>
            <person name="Goeker M."/>
        </authorList>
    </citation>
    <scope>NUCLEOTIDE SEQUENCE [LARGE SCALE GENOMIC DNA]</scope>
    <source>
        <strain evidence="2 3">DSM 25540</strain>
    </source>
</reference>
<evidence type="ECO:0000313" key="2">
    <source>
        <dbReference type="EMBL" id="MBM7634131.1"/>
    </source>
</evidence>
<accession>A0ABS2PGQ6</accession>
<keyword evidence="3" id="KW-1185">Reference proteome</keyword>
<dbReference type="RefSeq" id="WP_204698887.1">
    <property type="nucleotide sequence ID" value="NZ_JAFBEC010000009.1"/>
</dbReference>
<dbReference type="InterPro" id="IPR015001">
    <property type="entry name" value="DUF1850"/>
</dbReference>
<keyword evidence="1" id="KW-0812">Transmembrane</keyword>
<gene>
    <name evidence="2" type="ORF">JOD17_003231</name>
</gene>
<comment type="caution">
    <text evidence="2">The sequence shown here is derived from an EMBL/GenBank/DDBJ whole genome shotgun (WGS) entry which is preliminary data.</text>
</comment>
<evidence type="ECO:0008006" key="4">
    <source>
        <dbReference type="Google" id="ProtNLM"/>
    </source>
</evidence>
<dbReference type="Proteomes" id="UP000741863">
    <property type="component" value="Unassembled WGS sequence"/>
</dbReference>
<feature type="transmembrane region" description="Helical" evidence="1">
    <location>
        <begin position="12"/>
        <end position="33"/>
    </location>
</feature>
<evidence type="ECO:0000313" key="3">
    <source>
        <dbReference type="Proteomes" id="UP000741863"/>
    </source>
</evidence>